<proteinExistence type="predicted"/>
<dbReference type="AlphaFoldDB" id="A0A4V2UJ07"/>
<reference evidence="1 2" key="1">
    <citation type="submission" date="2019-03" db="EMBL/GenBank/DDBJ databases">
        <title>Genomic Encyclopedia of Archaeal and Bacterial Type Strains, Phase II (KMG-II): from individual species to whole genera.</title>
        <authorList>
            <person name="Goeker M."/>
        </authorList>
    </citation>
    <scope>NUCLEOTIDE SEQUENCE [LARGE SCALE GENOMIC DNA]</scope>
    <source>
        <strain evidence="1 2">DSM 15388</strain>
    </source>
</reference>
<dbReference type="RefSeq" id="WP_132702910.1">
    <property type="nucleotide sequence ID" value="NZ_SLZR01000016.1"/>
</dbReference>
<dbReference type="Proteomes" id="UP000295793">
    <property type="component" value="Unassembled WGS sequence"/>
</dbReference>
<protein>
    <submittedName>
        <fullName evidence="1">Uncharacterized protein</fullName>
    </submittedName>
</protein>
<sequence length="95" mass="10220">MKLQQGDTVVVGGAAFVAKKLARSDNHVAEGVYLGNQTHLASGQKLPKEIPVLIFCSSVSETLSVKAHTPIGNWLVDEVPYADVVLVENDYLRTA</sequence>
<evidence type="ECO:0000313" key="2">
    <source>
        <dbReference type="Proteomes" id="UP000295793"/>
    </source>
</evidence>
<gene>
    <name evidence="1" type="ORF">BCF53_1168</name>
</gene>
<keyword evidence="2" id="KW-1185">Reference proteome</keyword>
<accession>A0A4V2UJ07</accession>
<name>A0A4V2UJ07_9GAMM</name>
<dbReference type="EMBL" id="SLZR01000016">
    <property type="protein sequence ID" value="TCS38200.1"/>
    <property type="molecule type" value="Genomic_DNA"/>
</dbReference>
<organism evidence="1 2">
    <name type="scientific">Reinekea marinisedimentorum</name>
    <dbReference type="NCBI Taxonomy" id="230495"/>
    <lineage>
        <taxon>Bacteria</taxon>
        <taxon>Pseudomonadati</taxon>
        <taxon>Pseudomonadota</taxon>
        <taxon>Gammaproteobacteria</taxon>
        <taxon>Oceanospirillales</taxon>
        <taxon>Saccharospirillaceae</taxon>
        <taxon>Reinekea</taxon>
    </lineage>
</organism>
<comment type="caution">
    <text evidence="1">The sequence shown here is derived from an EMBL/GenBank/DDBJ whole genome shotgun (WGS) entry which is preliminary data.</text>
</comment>
<evidence type="ECO:0000313" key="1">
    <source>
        <dbReference type="EMBL" id="TCS38200.1"/>
    </source>
</evidence>